<evidence type="ECO:0000256" key="6">
    <source>
        <dbReference type="ARBA" id="ARBA00022679"/>
    </source>
</evidence>
<name>A0A9P3LT01_9FUNG</name>
<keyword evidence="11" id="KW-0472">Membrane</keyword>
<feature type="region of interest" description="Disordered" evidence="13">
    <location>
        <begin position="144"/>
        <end position="167"/>
    </location>
</feature>
<keyword evidence="15" id="KW-1185">Reference proteome</keyword>
<evidence type="ECO:0000256" key="4">
    <source>
        <dbReference type="ARBA" id="ARBA00005432"/>
    </source>
</evidence>
<keyword evidence="7" id="KW-0812">Transmembrane</keyword>
<keyword evidence="6" id="KW-0808">Transferase</keyword>
<comment type="similarity">
    <text evidence="4">Belongs to the UPP synthase family.</text>
</comment>
<dbReference type="EC" id="2.5.1.87" evidence="5"/>
<evidence type="ECO:0000256" key="7">
    <source>
        <dbReference type="ARBA" id="ARBA00022692"/>
    </source>
</evidence>
<evidence type="ECO:0000313" key="14">
    <source>
        <dbReference type="EMBL" id="GJJ69130.1"/>
    </source>
</evidence>
<evidence type="ECO:0000256" key="10">
    <source>
        <dbReference type="ARBA" id="ARBA00022989"/>
    </source>
</evidence>
<dbReference type="EMBL" id="BQFW01000002">
    <property type="protein sequence ID" value="GJJ69130.1"/>
    <property type="molecule type" value="Genomic_DNA"/>
</dbReference>
<dbReference type="InterPro" id="IPR036424">
    <property type="entry name" value="UPP_synth-like_sf"/>
</dbReference>
<dbReference type="GO" id="GO:0045547">
    <property type="term" value="F:ditrans,polycis-polyprenyl diphosphate synthase [(2E,6E)-farnesyl diphosphate specific] activity"/>
    <property type="evidence" value="ECO:0007669"/>
    <property type="project" value="UniProtKB-EC"/>
</dbReference>
<dbReference type="InterPro" id="IPR038887">
    <property type="entry name" value="Nus1/NgBR"/>
</dbReference>
<organism evidence="14 15">
    <name type="scientific">Entomortierella parvispora</name>
    <dbReference type="NCBI Taxonomy" id="205924"/>
    <lineage>
        <taxon>Eukaryota</taxon>
        <taxon>Fungi</taxon>
        <taxon>Fungi incertae sedis</taxon>
        <taxon>Mucoromycota</taxon>
        <taxon>Mortierellomycotina</taxon>
        <taxon>Mortierellomycetes</taxon>
        <taxon>Mortierellales</taxon>
        <taxon>Mortierellaceae</taxon>
        <taxon>Entomortierella</taxon>
    </lineage>
</organism>
<comment type="caution">
    <text evidence="14">The sequence shown here is derived from an EMBL/GenBank/DDBJ whole genome shotgun (WGS) entry which is preliminary data.</text>
</comment>
<keyword evidence="10" id="KW-1133">Transmembrane helix</keyword>
<feature type="region of interest" description="Disordered" evidence="13">
    <location>
        <begin position="1"/>
        <end position="81"/>
    </location>
</feature>
<comment type="pathway">
    <text evidence="3">Protein modification; protein glycosylation.</text>
</comment>
<reference evidence="14" key="1">
    <citation type="submission" date="2021-11" db="EMBL/GenBank/DDBJ databases">
        <authorList>
            <person name="Herlambang A."/>
            <person name="Guo Y."/>
            <person name="Takashima Y."/>
            <person name="Nishizawa T."/>
        </authorList>
    </citation>
    <scope>NUCLEOTIDE SEQUENCE</scope>
    <source>
        <strain evidence="14">E1425</strain>
    </source>
</reference>
<proteinExistence type="inferred from homology"/>
<sequence>MTTEPQTSTLRRRGGDAAETTDSASSKLDKPKTRTPQELMTKFPDVKPILPSTAITEADPSHERTKTAQTASTLPSSNNSSRSVGGTVLHYLAKPFSFLVFVLIHLCLEIMTSARTMKTMVQVFFLPHLFPASPELVRILRKDLGQPGSANNDHNDDHNNSRHGTKISPAPLLAKLPKHLAVILPADSTSDDHEEEWHETVAQLAQWSVASGIKCLSVMRNDPLSPPLVQYLQERINDEMAEFYKEEPRSVPVALVRTLSPVDGGVHGLVLSSNGSSRLVHHGGKPYDLDIVILSEADGHDRLAEHAKVLAQAALENKIESQDISVNFLDKQLTAELSEPELLIIYKDDLELSSYPPWHTRLTEIYHHPDQAVIPKYTMFLQALHRYAKCEQRFGK</sequence>
<evidence type="ECO:0000256" key="12">
    <source>
        <dbReference type="ARBA" id="ARBA00047353"/>
    </source>
</evidence>
<dbReference type="Gene3D" id="3.40.1180.10">
    <property type="entry name" value="Decaprenyl diphosphate synthase-like"/>
    <property type="match status" value="1"/>
</dbReference>
<evidence type="ECO:0000256" key="1">
    <source>
        <dbReference type="ARBA" id="ARBA00001946"/>
    </source>
</evidence>
<accession>A0A9P3LT01</accession>
<keyword evidence="9" id="KW-0460">Magnesium</keyword>
<evidence type="ECO:0000256" key="9">
    <source>
        <dbReference type="ARBA" id="ARBA00022842"/>
    </source>
</evidence>
<comment type="catalytic activity">
    <reaction evidence="12">
        <text>n isopentenyl diphosphate + (2E,6E)-farnesyl diphosphate = a di-trans,poly-cis-polyprenyl diphosphate + n diphosphate</text>
        <dbReference type="Rhea" id="RHEA:53008"/>
        <dbReference type="Rhea" id="RHEA-COMP:19494"/>
        <dbReference type="ChEBI" id="CHEBI:33019"/>
        <dbReference type="ChEBI" id="CHEBI:128769"/>
        <dbReference type="ChEBI" id="CHEBI:136960"/>
        <dbReference type="ChEBI" id="CHEBI:175763"/>
        <dbReference type="EC" id="2.5.1.87"/>
    </reaction>
</comment>
<evidence type="ECO:0000256" key="5">
    <source>
        <dbReference type="ARBA" id="ARBA00012596"/>
    </source>
</evidence>
<evidence type="ECO:0000313" key="15">
    <source>
        <dbReference type="Proteomes" id="UP000827284"/>
    </source>
</evidence>
<dbReference type="AlphaFoldDB" id="A0A9P3LT01"/>
<evidence type="ECO:0000256" key="3">
    <source>
        <dbReference type="ARBA" id="ARBA00004922"/>
    </source>
</evidence>
<gene>
    <name evidence="14" type="ORF">EMPS_01476</name>
</gene>
<dbReference type="Proteomes" id="UP000827284">
    <property type="component" value="Unassembled WGS sequence"/>
</dbReference>
<protein>
    <recommendedName>
        <fullName evidence="5">ditrans,polycis-polyprenyl diphosphate synthase [(2E,6E)-farnesyldiphosphate specific]</fullName>
        <ecNumber evidence="5">2.5.1.87</ecNumber>
    </recommendedName>
</protein>
<evidence type="ECO:0000256" key="11">
    <source>
        <dbReference type="ARBA" id="ARBA00023136"/>
    </source>
</evidence>
<evidence type="ECO:0000256" key="2">
    <source>
        <dbReference type="ARBA" id="ARBA00004586"/>
    </source>
</evidence>
<comment type="cofactor">
    <cofactor evidence="1">
        <name>Mg(2+)</name>
        <dbReference type="ChEBI" id="CHEBI:18420"/>
    </cofactor>
</comment>
<keyword evidence="8" id="KW-0256">Endoplasmic reticulum</keyword>
<dbReference type="GO" id="GO:1904423">
    <property type="term" value="C:dehydrodolichyl diphosphate synthase complex"/>
    <property type="evidence" value="ECO:0007669"/>
    <property type="project" value="InterPro"/>
</dbReference>
<evidence type="ECO:0000256" key="13">
    <source>
        <dbReference type="SAM" id="MobiDB-lite"/>
    </source>
</evidence>
<evidence type="ECO:0000256" key="8">
    <source>
        <dbReference type="ARBA" id="ARBA00022824"/>
    </source>
</evidence>
<dbReference type="OrthoDB" id="19639at2759"/>
<dbReference type="PANTHER" id="PTHR21528">
    <property type="entry name" value="DEHYDRODOLICHYL DIPHOSPHATE SYNTHASE COMPLEX SUBUNIT NUS1"/>
    <property type="match status" value="1"/>
</dbReference>
<reference evidence="14" key="2">
    <citation type="journal article" date="2022" name="Microbiol. Resour. Announc.">
        <title>Whole-Genome Sequence of Entomortierella parvispora E1425, a Mucoromycotan Fungus Associated with Burkholderiaceae-Related Endosymbiotic Bacteria.</title>
        <authorList>
            <person name="Herlambang A."/>
            <person name="Guo Y."/>
            <person name="Takashima Y."/>
            <person name="Narisawa K."/>
            <person name="Ohta H."/>
            <person name="Nishizawa T."/>
        </authorList>
    </citation>
    <scope>NUCLEOTIDE SEQUENCE</scope>
    <source>
        <strain evidence="14">E1425</strain>
    </source>
</reference>
<dbReference type="GO" id="GO:0005789">
    <property type="term" value="C:endoplasmic reticulum membrane"/>
    <property type="evidence" value="ECO:0007669"/>
    <property type="project" value="UniProtKB-SubCell"/>
</dbReference>
<comment type="subcellular location">
    <subcellularLocation>
        <location evidence="2">Endoplasmic reticulum membrane</location>
    </subcellularLocation>
</comment>
<dbReference type="SUPFAM" id="SSF64005">
    <property type="entry name" value="Undecaprenyl diphosphate synthase"/>
    <property type="match status" value="1"/>
</dbReference>
<dbReference type="PANTHER" id="PTHR21528:SF0">
    <property type="entry name" value="DEHYDRODOLICHYL DIPHOSPHATE SYNTHASE COMPLEX SUBUNIT NUS1"/>
    <property type="match status" value="1"/>
</dbReference>